<keyword evidence="3" id="KW-1133">Transmembrane helix</keyword>
<accession>A0A1I6PRQ3</accession>
<keyword evidence="1" id="KW-0175">Coiled coil</keyword>
<sequence>MNDYKHIQQKLGQFIKRYHTNELIKGAILFATIFLLYGIITLLLEYFLWLNELGRSILFWLFVSISFLLLIRFIGIPLFKLFKFKKGLDEKEASSIIGAYFPEVGDKLTNLLQLAKNEQKSDLLLASIEQKSLEINPIPFHLAVNFKANLKYIKYVFIPIGIILLFWASGKITWFSDSYNRVIHYQTAYVPPAPFQFVILNDELTAIENEAFNLRIQTVGEVVPEDASIVINDESYYLQKKADLTFQYTFNQPKEDLTFKIQSSDVVSTPYRLKVIKAPKILNFKLNIDYPAYTNKTDETLESTGNITVPEGSRISWEINAANTKSIQFITKDTVVSFAAKEKLFTYNKTVFSNFDYKLSTNNESLKNYEELGFSVKSEADQYPKINLKEVVDSTNTETIYYLGQVSDDYGLKKLEIVYYPTNQEEAKKALILPVKKANFDQFYYTFPSGLALDDGVSYSYYFSITDNDPFRGGKKTKSKIFSYNRLLQSEREQQQLDQQRNSINNLDKTIKSTEAQKEELNKMLRLNKEKNNLNYSDKKKLENFIQRQKQQDQLMKKFSKNLEENLNDFEKEADKNEMNELLQERLERQQKELEKNEKLMEEIEKLSEKINKEELTKKLEELSKNNTNNKRNLEQLLELTKRYYVSSKTEKISKDLNELAKKQEELSKEKIDSLSKNKQQDIEEKYDNIKKQLDELEKENGALKKPFELERDKNLEQQTSDDLKNAGDEIQKQNNENAKKSQQNASQKMKKMAKQLSMSMQGSSTESLNEDVEMLRQILDNLLQFSLDQESLMDRFYNIEDDNPNIANYLKRQNDLRALFKHVDDSLFSLSLRQPKMSEVINKNITDVYYNIDKSLEAFAETNYYIGVSNQQYAITATNELSDFLSDILDNLQQSMSQGGGQGSGQEMQLPDIIQSQEQLNQQMQEGMQQQKEGEQGKEGEQEKGGSEQQNGNTLDEQMSEELYNLFQQQQELRQALEKQLNNKKGEGKSGNEEQLLRQMERIENDLLEKGFNNETLQRMIRLKHQLLKLDDATFQQGENKERKSETNTKNYTNNLQNQTPDIQQYFNQVEILNRQSLPLRQIYKRKVQQYFKTDD</sequence>
<reference evidence="4 5" key="1">
    <citation type="submission" date="2016-10" db="EMBL/GenBank/DDBJ databases">
        <authorList>
            <person name="de Groot N.N."/>
        </authorList>
    </citation>
    <scope>NUCLEOTIDE SEQUENCE [LARGE SCALE GENOMIC DNA]</scope>
    <source>
        <strain evidence="4 5">CGMCC 1.6114</strain>
    </source>
</reference>
<feature type="region of interest" description="Disordered" evidence="2">
    <location>
        <begin position="731"/>
        <end position="756"/>
    </location>
</feature>
<keyword evidence="3" id="KW-0812">Transmembrane</keyword>
<dbReference type="RefSeq" id="WP_074976586.1">
    <property type="nucleotide sequence ID" value="NZ_FPAG01000001.1"/>
</dbReference>
<dbReference type="Proteomes" id="UP000183209">
    <property type="component" value="Unassembled WGS sequence"/>
</dbReference>
<feature type="compositionally biased region" description="Low complexity" evidence="2">
    <location>
        <begin position="921"/>
        <end position="932"/>
    </location>
</feature>
<feature type="compositionally biased region" description="Polar residues" evidence="2">
    <location>
        <begin position="733"/>
        <end position="748"/>
    </location>
</feature>
<feature type="region of interest" description="Disordered" evidence="2">
    <location>
        <begin position="921"/>
        <end position="954"/>
    </location>
</feature>
<gene>
    <name evidence="4" type="ORF">SAMN04487906_0437</name>
</gene>
<proteinExistence type="predicted"/>
<evidence type="ECO:0000256" key="2">
    <source>
        <dbReference type="SAM" id="MobiDB-lite"/>
    </source>
</evidence>
<feature type="coiled-coil region" evidence="1">
    <location>
        <begin position="490"/>
        <end position="531"/>
    </location>
</feature>
<evidence type="ECO:0000256" key="1">
    <source>
        <dbReference type="SAM" id="Coils"/>
    </source>
</evidence>
<dbReference type="EMBL" id="FPAG01000001">
    <property type="protein sequence ID" value="SFS42768.1"/>
    <property type="molecule type" value="Genomic_DNA"/>
</dbReference>
<keyword evidence="3" id="KW-0472">Membrane</keyword>
<feature type="compositionally biased region" description="Basic and acidic residues" evidence="2">
    <location>
        <begin position="933"/>
        <end position="947"/>
    </location>
</feature>
<protein>
    <submittedName>
        <fullName evidence="4">Uncharacterized protein</fullName>
    </submittedName>
</protein>
<feature type="transmembrane region" description="Helical" evidence="3">
    <location>
        <begin position="152"/>
        <end position="170"/>
    </location>
</feature>
<dbReference type="AlphaFoldDB" id="A0A1I6PRQ3"/>
<evidence type="ECO:0000256" key="3">
    <source>
        <dbReference type="SAM" id="Phobius"/>
    </source>
</evidence>
<feature type="transmembrane region" description="Helical" evidence="3">
    <location>
        <begin position="57"/>
        <end position="79"/>
    </location>
</feature>
<dbReference type="OrthoDB" id="9812498at2"/>
<feature type="transmembrane region" description="Helical" evidence="3">
    <location>
        <begin position="26"/>
        <end position="51"/>
    </location>
</feature>
<organism evidence="4 5">
    <name type="scientific">Zhouia amylolytica</name>
    <dbReference type="NCBI Taxonomy" id="376730"/>
    <lineage>
        <taxon>Bacteria</taxon>
        <taxon>Pseudomonadati</taxon>
        <taxon>Bacteroidota</taxon>
        <taxon>Flavobacteriia</taxon>
        <taxon>Flavobacteriales</taxon>
        <taxon>Flavobacteriaceae</taxon>
        <taxon>Zhouia</taxon>
    </lineage>
</organism>
<name>A0A1I6PRQ3_9FLAO</name>
<evidence type="ECO:0000313" key="4">
    <source>
        <dbReference type="EMBL" id="SFS42768.1"/>
    </source>
</evidence>
<evidence type="ECO:0000313" key="5">
    <source>
        <dbReference type="Proteomes" id="UP000183209"/>
    </source>
</evidence>
<feature type="coiled-coil region" evidence="1">
    <location>
        <begin position="961"/>
        <end position="988"/>
    </location>
</feature>
<feature type="region of interest" description="Disordered" evidence="2">
    <location>
        <begin position="1035"/>
        <end position="1060"/>
    </location>
</feature>
<feature type="compositionally biased region" description="Polar residues" evidence="2">
    <location>
        <begin position="1049"/>
        <end position="1060"/>
    </location>
</feature>